<proteinExistence type="predicted"/>
<dbReference type="EMBL" id="JAZHBM010000002">
    <property type="protein sequence ID" value="MEF3082730.1"/>
    <property type="molecule type" value="Genomic_DNA"/>
</dbReference>
<evidence type="ECO:0000313" key="2">
    <source>
        <dbReference type="EMBL" id="MEF3082730.1"/>
    </source>
</evidence>
<evidence type="ECO:0000313" key="3">
    <source>
        <dbReference type="Proteomes" id="UP001358324"/>
    </source>
</evidence>
<keyword evidence="1" id="KW-0732">Signal</keyword>
<sequence>MKKWTVVSVMSAAMFASTAYAGGHLSCQLHAAEGSALEGQPKVTEFLWSTANGAANPTGPIATSIGVIDQGKAVGSLALDSAPIQLPPELGGLVHFGQAYDYGNRVALAYLVERAEDSSALPSQVVLMLDKTGRVIASDLIPGDAEPAPGQCRLIN</sequence>
<name>A0ABU7WGK4_9GAMM</name>
<organism evidence="2 3">
    <name type="scientific">Luteimonas flava</name>
    <dbReference type="NCBI Taxonomy" id="3115822"/>
    <lineage>
        <taxon>Bacteria</taxon>
        <taxon>Pseudomonadati</taxon>
        <taxon>Pseudomonadota</taxon>
        <taxon>Gammaproteobacteria</taxon>
        <taxon>Lysobacterales</taxon>
        <taxon>Lysobacteraceae</taxon>
        <taxon>Luteimonas</taxon>
    </lineage>
</organism>
<comment type="caution">
    <text evidence="2">The sequence shown here is derived from an EMBL/GenBank/DDBJ whole genome shotgun (WGS) entry which is preliminary data.</text>
</comment>
<feature type="signal peptide" evidence="1">
    <location>
        <begin position="1"/>
        <end position="21"/>
    </location>
</feature>
<reference evidence="2 3" key="1">
    <citation type="submission" date="2024-01" db="EMBL/GenBank/DDBJ databases">
        <title>Novel species of the genus Luteimonas isolated from rivers.</title>
        <authorList>
            <person name="Lu H."/>
        </authorList>
    </citation>
    <scope>NUCLEOTIDE SEQUENCE [LARGE SCALE GENOMIC DNA]</scope>
    <source>
        <strain evidence="2 3">SMYT11W</strain>
    </source>
</reference>
<keyword evidence="3" id="KW-1185">Reference proteome</keyword>
<dbReference type="RefSeq" id="WP_332078449.1">
    <property type="nucleotide sequence ID" value="NZ_JAZHBM010000002.1"/>
</dbReference>
<feature type="chain" id="PRO_5047456575" evidence="1">
    <location>
        <begin position="22"/>
        <end position="156"/>
    </location>
</feature>
<accession>A0ABU7WGK4</accession>
<gene>
    <name evidence="2" type="ORF">V3391_11000</name>
</gene>
<dbReference type="Proteomes" id="UP001358324">
    <property type="component" value="Unassembled WGS sequence"/>
</dbReference>
<protein>
    <submittedName>
        <fullName evidence="2">Uncharacterized protein</fullName>
    </submittedName>
</protein>
<evidence type="ECO:0000256" key="1">
    <source>
        <dbReference type="SAM" id="SignalP"/>
    </source>
</evidence>